<dbReference type="PANTHER" id="PTHR48111">
    <property type="entry name" value="REGULATOR OF RPOS"/>
    <property type="match status" value="1"/>
</dbReference>
<evidence type="ECO:0000313" key="9">
    <source>
        <dbReference type="Proteomes" id="UP000030700"/>
    </source>
</evidence>
<protein>
    <submittedName>
        <fullName evidence="8">Response regulator</fullName>
    </submittedName>
</protein>
<dbReference type="InterPro" id="IPR001789">
    <property type="entry name" value="Sig_transdc_resp-reg_receiver"/>
</dbReference>
<dbReference type="InterPro" id="IPR011006">
    <property type="entry name" value="CheY-like_superfamily"/>
</dbReference>
<dbReference type="Proteomes" id="UP000030700">
    <property type="component" value="Unassembled WGS sequence"/>
</dbReference>
<evidence type="ECO:0000256" key="4">
    <source>
        <dbReference type="ARBA" id="ARBA00023125"/>
    </source>
</evidence>
<dbReference type="GO" id="GO:0000976">
    <property type="term" value="F:transcription cis-regulatory region binding"/>
    <property type="evidence" value="ECO:0007669"/>
    <property type="project" value="TreeGrafter"/>
</dbReference>
<dbReference type="PROSITE" id="PS50110">
    <property type="entry name" value="RESPONSE_REGULATORY"/>
    <property type="match status" value="1"/>
</dbReference>
<evidence type="ECO:0000256" key="6">
    <source>
        <dbReference type="PROSITE-ProRule" id="PRU00169"/>
    </source>
</evidence>
<dbReference type="SMART" id="SM00448">
    <property type="entry name" value="REC"/>
    <property type="match status" value="1"/>
</dbReference>
<dbReference type="Gene3D" id="3.40.50.2300">
    <property type="match status" value="1"/>
</dbReference>
<keyword evidence="1 6" id="KW-0597">Phosphoprotein</keyword>
<dbReference type="GO" id="GO:0006355">
    <property type="term" value="P:regulation of DNA-templated transcription"/>
    <property type="evidence" value="ECO:0007669"/>
    <property type="project" value="TreeGrafter"/>
</dbReference>
<evidence type="ECO:0000259" key="7">
    <source>
        <dbReference type="PROSITE" id="PS50110"/>
    </source>
</evidence>
<keyword evidence="2" id="KW-0902">Two-component regulatory system</keyword>
<keyword evidence="5" id="KW-0804">Transcription</keyword>
<organism evidence="8">
    <name type="scientific">Candidatus Moduliflexus flocculans</name>
    <dbReference type="NCBI Taxonomy" id="1499966"/>
    <lineage>
        <taxon>Bacteria</taxon>
        <taxon>Candidatus Moduliflexota</taxon>
        <taxon>Candidatus Moduliflexia</taxon>
        <taxon>Candidatus Moduliflexales</taxon>
        <taxon>Candidatus Moduliflexaceae</taxon>
    </lineage>
</organism>
<evidence type="ECO:0000256" key="5">
    <source>
        <dbReference type="ARBA" id="ARBA00023163"/>
    </source>
</evidence>
<keyword evidence="9" id="KW-1185">Reference proteome</keyword>
<proteinExistence type="predicted"/>
<dbReference type="Pfam" id="PF00072">
    <property type="entry name" value="Response_reg"/>
    <property type="match status" value="1"/>
</dbReference>
<feature type="domain" description="Response regulatory" evidence="7">
    <location>
        <begin position="5"/>
        <end position="121"/>
    </location>
</feature>
<evidence type="ECO:0000256" key="2">
    <source>
        <dbReference type="ARBA" id="ARBA00023012"/>
    </source>
</evidence>
<accession>A0A081BMY7</accession>
<keyword evidence="3" id="KW-0805">Transcription regulation</keyword>
<dbReference type="STRING" id="1499966.U14_02998"/>
<dbReference type="SUPFAM" id="SSF52172">
    <property type="entry name" value="CheY-like"/>
    <property type="match status" value="1"/>
</dbReference>
<sequence length="331" mass="37183">MKPQHILIADDDEKVVALLKSSLQKEGYQTTEAYNGATALELAKKQVPDLILADVTMPEMDGFELCKHIRDDDTTMHIPFIFLTAKGELNDKVTGLNLGADDYISKPFHISEVTARIKSILQRIAMLSQHPHAQEESDLKGNLEQMHLPEVIQTLSMNQKTGGLKINSGNRSGKIYFENGEVIQALLGQIKGEEALYRILVWDEGTFEFDTSDAPALPPIGKTTTSLLMEGFEERDEFFKYKKAMPSFSFSIKIVKSSSEEIKPTTQKVLGLIDGQRTIQEIIEQSSLNYLLTTKILYTMLKKGLIEAKENLVLTQSHTKDYGQLAHELYD</sequence>
<dbReference type="AlphaFoldDB" id="A0A081BMY7"/>
<evidence type="ECO:0000256" key="1">
    <source>
        <dbReference type="ARBA" id="ARBA00022553"/>
    </source>
</evidence>
<dbReference type="GO" id="GO:0032993">
    <property type="term" value="C:protein-DNA complex"/>
    <property type="evidence" value="ECO:0007669"/>
    <property type="project" value="TreeGrafter"/>
</dbReference>
<dbReference type="InterPro" id="IPR025497">
    <property type="entry name" value="PatA-like_N"/>
</dbReference>
<evidence type="ECO:0000256" key="3">
    <source>
        <dbReference type="ARBA" id="ARBA00023015"/>
    </source>
</evidence>
<name>A0A081BMY7_9BACT</name>
<keyword evidence="4" id="KW-0238">DNA-binding</keyword>
<dbReference type="HOGENOM" id="CLU_071503_0_0_0"/>
<dbReference type="GO" id="GO:0000156">
    <property type="term" value="F:phosphorelay response regulator activity"/>
    <property type="evidence" value="ECO:0007669"/>
    <property type="project" value="TreeGrafter"/>
</dbReference>
<dbReference type="PANTHER" id="PTHR48111:SF1">
    <property type="entry name" value="TWO-COMPONENT RESPONSE REGULATOR ORR33"/>
    <property type="match status" value="1"/>
</dbReference>
<evidence type="ECO:0000313" key="8">
    <source>
        <dbReference type="EMBL" id="GAK51753.1"/>
    </source>
</evidence>
<gene>
    <name evidence="8" type="ORF">U14_02998</name>
</gene>
<feature type="modified residue" description="4-aspartylphosphate" evidence="6">
    <location>
        <position position="54"/>
    </location>
</feature>
<dbReference type="Pfam" id="PF14332">
    <property type="entry name" value="DUF4388"/>
    <property type="match status" value="1"/>
</dbReference>
<dbReference type="InterPro" id="IPR039420">
    <property type="entry name" value="WalR-like"/>
</dbReference>
<reference evidence="8" key="1">
    <citation type="journal article" date="2015" name="PeerJ">
        <title>First genomic representation of candidate bacterial phylum KSB3 points to enhanced environmental sensing as a trigger of wastewater bulking.</title>
        <authorList>
            <person name="Sekiguchi Y."/>
            <person name="Ohashi A."/>
            <person name="Parks D.H."/>
            <person name="Yamauchi T."/>
            <person name="Tyson G.W."/>
            <person name="Hugenholtz P."/>
        </authorList>
    </citation>
    <scope>NUCLEOTIDE SEQUENCE [LARGE SCALE GENOMIC DNA]</scope>
</reference>
<dbReference type="GO" id="GO:0005829">
    <property type="term" value="C:cytosol"/>
    <property type="evidence" value="ECO:0007669"/>
    <property type="project" value="TreeGrafter"/>
</dbReference>
<dbReference type="EMBL" id="DF820457">
    <property type="protein sequence ID" value="GAK51753.1"/>
    <property type="molecule type" value="Genomic_DNA"/>
</dbReference>
<dbReference type="FunFam" id="3.40.50.2300:FF:000001">
    <property type="entry name" value="DNA-binding response regulator PhoB"/>
    <property type="match status" value="1"/>
</dbReference>